<dbReference type="InterPro" id="IPR038980">
    <property type="entry name" value="ATM_plant"/>
</dbReference>
<organism evidence="2 3">
    <name type="scientific">Ilex paraguariensis</name>
    <name type="common">yerba mate</name>
    <dbReference type="NCBI Taxonomy" id="185542"/>
    <lineage>
        <taxon>Eukaryota</taxon>
        <taxon>Viridiplantae</taxon>
        <taxon>Streptophyta</taxon>
        <taxon>Embryophyta</taxon>
        <taxon>Tracheophyta</taxon>
        <taxon>Spermatophyta</taxon>
        <taxon>Magnoliopsida</taxon>
        <taxon>eudicotyledons</taxon>
        <taxon>Gunneridae</taxon>
        <taxon>Pentapetalae</taxon>
        <taxon>asterids</taxon>
        <taxon>campanulids</taxon>
        <taxon>Aquifoliales</taxon>
        <taxon>Aquifoliaceae</taxon>
        <taxon>Ilex</taxon>
    </lineage>
</organism>
<dbReference type="Proteomes" id="UP001642360">
    <property type="component" value="Unassembled WGS sequence"/>
</dbReference>
<evidence type="ECO:0000313" key="2">
    <source>
        <dbReference type="EMBL" id="CAK9175175.1"/>
    </source>
</evidence>
<evidence type="ECO:0000313" key="3">
    <source>
        <dbReference type="Proteomes" id="UP001642360"/>
    </source>
</evidence>
<reference evidence="2 3" key="1">
    <citation type="submission" date="2024-02" db="EMBL/GenBank/DDBJ databases">
        <authorList>
            <person name="Vignale AGUSTIN F."/>
            <person name="Sosa J E."/>
            <person name="Modenutti C."/>
        </authorList>
    </citation>
    <scope>NUCLEOTIDE SEQUENCE [LARGE SCALE GENOMIC DNA]</scope>
</reference>
<keyword evidence="3" id="KW-1185">Reference proteome</keyword>
<gene>
    <name evidence="2" type="ORF">ILEXP_LOCUS44971</name>
</gene>
<feature type="region of interest" description="Disordered" evidence="1">
    <location>
        <begin position="291"/>
        <end position="310"/>
    </location>
</feature>
<accession>A0ABC8U1H5</accession>
<dbReference type="PANTHER" id="PTHR37079:SF4">
    <property type="entry name" value="SERINE_THREONINE-PROTEIN KINASE ATM"/>
    <property type="match status" value="1"/>
</dbReference>
<name>A0ABC8U1H5_9AQUA</name>
<sequence length="310" mass="34795">MIWEWEKRVLVADQRWFGGCKQSTLTVKSGFMVFEVARVEELLKGATSVIAALCQSFIPQLPMIFLLLTLRSVLYFISDYFTRRGSQGDLRDTTHLRQNLLRAVLALSNSKECSRLNEQMVVLLPAAVYALCAGCAPFAHSDKWFSASNPFSDVPEAAEDRMKAEHGHEGLREFFEYSVDVLAEISPGSGDEVAEPQCHQSVRLPRQLSDPLLQEMEAYFLEAFVDKDTEKMLLSDVIFTCALLSNFIYGLDITSSAHLPFVFQTCHVVNSSRIDDLGNINKKGSKTFLPRDSSCISNTNEDEPSDISDR</sequence>
<dbReference type="EMBL" id="CAUOFW020006549">
    <property type="protein sequence ID" value="CAK9175175.1"/>
    <property type="molecule type" value="Genomic_DNA"/>
</dbReference>
<dbReference type="AlphaFoldDB" id="A0ABC8U1H5"/>
<protein>
    <submittedName>
        <fullName evidence="2">Uncharacterized protein</fullName>
    </submittedName>
</protein>
<dbReference type="PANTHER" id="PTHR37079">
    <property type="entry name" value="SERINE/THREONINE-PROTEIN KINASE ATM"/>
    <property type="match status" value="1"/>
</dbReference>
<feature type="compositionally biased region" description="Acidic residues" evidence="1">
    <location>
        <begin position="300"/>
        <end position="310"/>
    </location>
</feature>
<proteinExistence type="predicted"/>
<evidence type="ECO:0000256" key="1">
    <source>
        <dbReference type="SAM" id="MobiDB-lite"/>
    </source>
</evidence>
<comment type="caution">
    <text evidence="2">The sequence shown here is derived from an EMBL/GenBank/DDBJ whole genome shotgun (WGS) entry which is preliminary data.</text>
</comment>